<feature type="region of interest" description="Disordered" evidence="1">
    <location>
        <begin position="97"/>
        <end position="129"/>
    </location>
</feature>
<gene>
    <name evidence="2" type="ORF">PHACADRAFT_204654</name>
</gene>
<dbReference type="GeneID" id="18912285"/>
<evidence type="ECO:0000313" key="3">
    <source>
        <dbReference type="Proteomes" id="UP000008370"/>
    </source>
</evidence>
<reference evidence="2 3" key="1">
    <citation type="journal article" date="2012" name="BMC Genomics">
        <title>Comparative genomics of the white-rot fungi, Phanerochaete carnosa and P. chrysosporium, to elucidate the genetic basis of the distinct wood types they colonize.</title>
        <authorList>
            <person name="Suzuki H."/>
            <person name="MacDonald J."/>
            <person name="Syed K."/>
            <person name="Salamov A."/>
            <person name="Hori C."/>
            <person name="Aerts A."/>
            <person name="Henrissat B."/>
            <person name="Wiebenga A."/>
            <person name="vanKuyk P.A."/>
            <person name="Barry K."/>
            <person name="Lindquist E."/>
            <person name="LaButti K."/>
            <person name="Lapidus A."/>
            <person name="Lucas S."/>
            <person name="Coutinho P."/>
            <person name="Gong Y."/>
            <person name="Samejima M."/>
            <person name="Mahadevan R."/>
            <person name="Abou-Zaid M."/>
            <person name="de Vries R.P."/>
            <person name="Igarashi K."/>
            <person name="Yadav J.S."/>
            <person name="Grigoriev I.V."/>
            <person name="Master E.R."/>
        </authorList>
    </citation>
    <scope>NUCLEOTIDE SEQUENCE [LARGE SCALE GENOMIC DNA]</scope>
    <source>
        <strain evidence="2 3">HHB-10118-sp</strain>
    </source>
</reference>
<accession>K5XEI7</accession>
<organism evidence="2 3">
    <name type="scientific">Phanerochaete carnosa (strain HHB-10118-sp)</name>
    <name type="common">White-rot fungus</name>
    <name type="synonym">Peniophora carnosa</name>
    <dbReference type="NCBI Taxonomy" id="650164"/>
    <lineage>
        <taxon>Eukaryota</taxon>
        <taxon>Fungi</taxon>
        <taxon>Dikarya</taxon>
        <taxon>Basidiomycota</taxon>
        <taxon>Agaricomycotina</taxon>
        <taxon>Agaricomycetes</taxon>
        <taxon>Polyporales</taxon>
        <taxon>Phanerochaetaceae</taxon>
        <taxon>Phanerochaete</taxon>
    </lineage>
</organism>
<keyword evidence="3" id="KW-1185">Reference proteome</keyword>
<name>K5XEI7_PHACS</name>
<dbReference type="KEGG" id="pco:PHACADRAFT_204654"/>
<dbReference type="InParanoid" id="K5XEI7"/>
<sequence length="129" mass="13151">MAPHTTDAVETAEKIVQTTKPPSVDSDAVASATTQVMETPAEAIPVAAAVDSVAEETTPATPGVACQTESVVDVDEDSSIHDDTADELEIDVETLLTEAGMQPRGAVSPPSAVKSSGPKRPIATGSKPK</sequence>
<dbReference type="HOGENOM" id="CLU_1949569_0_0_1"/>
<protein>
    <submittedName>
        <fullName evidence="2">Uncharacterized protein</fullName>
    </submittedName>
</protein>
<dbReference type="Proteomes" id="UP000008370">
    <property type="component" value="Unassembled WGS sequence"/>
</dbReference>
<feature type="region of interest" description="Disordered" evidence="1">
    <location>
        <begin position="1"/>
        <end position="27"/>
    </location>
</feature>
<dbReference type="RefSeq" id="XP_007390894.1">
    <property type="nucleotide sequence ID" value="XM_007390832.1"/>
</dbReference>
<proteinExistence type="predicted"/>
<evidence type="ECO:0000313" key="2">
    <source>
        <dbReference type="EMBL" id="EKM61482.1"/>
    </source>
</evidence>
<dbReference type="EMBL" id="JH930468">
    <property type="protein sequence ID" value="EKM61482.1"/>
    <property type="molecule type" value="Genomic_DNA"/>
</dbReference>
<dbReference type="AlphaFoldDB" id="K5XEI7"/>
<evidence type="ECO:0000256" key="1">
    <source>
        <dbReference type="SAM" id="MobiDB-lite"/>
    </source>
</evidence>